<evidence type="ECO:0000256" key="9">
    <source>
        <dbReference type="RuleBase" id="RU003500"/>
    </source>
</evidence>
<dbReference type="Proteomes" id="UP000887567">
    <property type="component" value="Unplaced"/>
</dbReference>
<accession>A0A913WS10</accession>
<sequence length="356" mass="39869">MFQVIKMKHNLLIMLTISSNLFTDVEGVWWTLGTQVSASSDPVKKGMLCYVTPELNGRQREVCRQHPSLMGNVALGAKYAIDECQHQFRSRRWNCSTISDSGSLFTSALDRGCREAAFVHAITAAGVAHAVTDACSSGNIESCDCDRSKSGSSGKGWTWSGCSSNIKFGEWFSKQFTEARERGNSLRMMMNRHNSRAGRKAIGKLVWRKCKCHGLSGSCSMKTCWIQQPNFRQVGEHLRDRYNGASEMIININRKGKQRLKPKHKHLKKPTESDLIYYQSSPNFCDHNPKAGSLGTSGRKCNYSSTGLDGCELLCCGRGHNIQQAIVTRNCNCVFLWCCEVKCERCKELVNVYTCK</sequence>
<keyword evidence="6 9" id="KW-0879">Wnt signaling pathway</keyword>
<dbReference type="RefSeq" id="XP_020893235.1">
    <property type="nucleotide sequence ID" value="XM_021037576.2"/>
</dbReference>
<keyword evidence="8" id="KW-0449">Lipoprotein</keyword>
<dbReference type="GO" id="GO:0045165">
    <property type="term" value="P:cell fate commitment"/>
    <property type="evidence" value="ECO:0007669"/>
    <property type="project" value="TreeGrafter"/>
</dbReference>
<dbReference type="InterPro" id="IPR018161">
    <property type="entry name" value="Wnt_CS"/>
</dbReference>
<evidence type="ECO:0000256" key="10">
    <source>
        <dbReference type="SAM" id="SignalP"/>
    </source>
</evidence>
<evidence type="ECO:0000256" key="6">
    <source>
        <dbReference type="ARBA" id="ARBA00022687"/>
    </source>
</evidence>
<reference evidence="11" key="1">
    <citation type="submission" date="2022-11" db="UniProtKB">
        <authorList>
            <consortium name="EnsemblMetazoa"/>
        </authorList>
    </citation>
    <scope>IDENTIFICATION</scope>
</reference>
<protein>
    <recommendedName>
        <fullName evidence="9">Protein Wnt</fullName>
    </recommendedName>
</protein>
<dbReference type="PANTHER" id="PTHR12027">
    <property type="entry name" value="WNT RELATED"/>
    <property type="match status" value="1"/>
</dbReference>
<keyword evidence="10" id="KW-0732">Signal</keyword>
<evidence type="ECO:0000256" key="7">
    <source>
        <dbReference type="ARBA" id="ARBA00023157"/>
    </source>
</evidence>
<dbReference type="SMART" id="SM00097">
    <property type="entry name" value="WNT1"/>
    <property type="match status" value="1"/>
</dbReference>
<comment type="function">
    <text evidence="9">Ligand for members of the frizzled family of seven transmembrane receptors.</text>
</comment>
<organism evidence="11 12">
    <name type="scientific">Exaiptasia diaphana</name>
    <name type="common">Tropical sea anemone</name>
    <name type="synonym">Aiptasia pulchella</name>
    <dbReference type="NCBI Taxonomy" id="2652724"/>
    <lineage>
        <taxon>Eukaryota</taxon>
        <taxon>Metazoa</taxon>
        <taxon>Cnidaria</taxon>
        <taxon>Anthozoa</taxon>
        <taxon>Hexacorallia</taxon>
        <taxon>Actiniaria</taxon>
        <taxon>Aiptasiidae</taxon>
        <taxon>Exaiptasia</taxon>
    </lineage>
</organism>
<dbReference type="KEGG" id="epa:110232393"/>
<evidence type="ECO:0000256" key="5">
    <source>
        <dbReference type="ARBA" id="ARBA00022530"/>
    </source>
</evidence>
<name>A0A913WS10_EXADI</name>
<keyword evidence="4" id="KW-0964">Secreted</keyword>
<evidence type="ECO:0000313" key="11">
    <source>
        <dbReference type="EnsemblMetazoa" id="XP_020893235.1"/>
    </source>
</evidence>
<keyword evidence="5" id="KW-0272">Extracellular matrix</keyword>
<dbReference type="GO" id="GO:0005109">
    <property type="term" value="F:frizzled binding"/>
    <property type="evidence" value="ECO:0007669"/>
    <property type="project" value="TreeGrafter"/>
</dbReference>
<comment type="similarity">
    <text evidence="2 9">Belongs to the Wnt family.</text>
</comment>
<dbReference type="Gene3D" id="3.30.2460.20">
    <property type="match status" value="1"/>
</dbReference>
<feature type="signal peptide" evidence="10">
    <location>
        <begin position="1"/>
        <end position="27"/>
    </location>
</feature>
<dbReference type="GeneID" id="110232393"/>
<evidence type="ECO:0000256" key="2">
    <source>
        <dbReference type="ARBA" id="ARBA00005683"/>
    </source>
</evidence>
<keyword evidence="3 9" id="KW-0217">Developmental protein</keyword>
<dbReference type="InterPro" id="IPR005817">
    <property type="entry name" value="Wnt"/>
</dbReference>
<comment type="subcellular location">
    <subcellularLocation>
        <location evidence="1 9">Secreted</location>
        <location evidence="1 9">Extracellular space</location>
        <location evidence="1 9">Extracellular matrix</location>
    </subcellularLocation>
</comment>
<dbReference type="EnsemblMetazoa" id="XM_021037576.2">
    <property type="protein sequence ID" value="XP_020893235.1"/>
    <property type="gene ID" value="LOC110232393"/>
</dbReference>
<feature type="chain" id="PRO_5037539884" description="Protein Wnt" evidence="10">
    <location>
        <begin position="28"/>
        <end position="356"/>
    </location>
</feature>
<keyword evidence="12" id="KW-1185">Reference proteome</keyword>
<evidence type="ECO:0000256" key="4">
    <source>
        <dbReference type="ARBA" id="ARBA00022525"/>
    </source>
</evidence>
<dbReference type="GO" id="GO:0060070">
    <property type="term" value="P:canonical Wnt signaling pathway"/>
    <property type="evidence" value="ECO:0007669"/>
    <property type="project" value="TreeGrafter"/>
</dbReference>
<dbReference type="OMA" id="CEVKCER"/>
<evidence type="ECO:0000313" key="12">
    <source>
        <dbReference type="Proteomes" id="UP000887567"/>
    </source>
</evidence>
<dbReference type="FunFam" id="3.30.2460.20:FF:000001">
    <property type="entry name" value="Wnt homolog"/>
    <property type="match status" value="1"/>
</dbReference>
<dbReference type="GO" id="GO:0030182">
    <property type="term" value="P:neuron differentiation"/>
    <property type="evidence" value="ECO:0007669"/>
    <property type="project" value="TreeGrafter"/>
</dbReference>
<evidence type="ECO:0000256" key="1">
    <source>
        <dbReference type="ARBA" id="ARBA00004498"/>
    </source>
</evidence>
<dbReference type="GO" id="GO:0005615">
    <property type="term" value="C:extracellular space"/>
    <property type="evidence" value="ECO:0007669"/>
    <property type="project" value="TreeGrafter"/>
</dbReference>
<proteinExistence type="inferred from homology"/>
<dbReference type="Pfam" id="PF00110">
    <property type="entry name" value="wnt"/>
    <property type="match status" value="1"/>
</dbReference>
<dbReference type="PANTHER" id="PTHR12027:SF100">
    <property type="entry name" value="PROTEIN WNT"/>
    <property type="match status" value="1"/>
</dbReference>
<keyword evidence="7" id="KW-1015">Disulfide bond</keyword>
<evidence type="ECO:0000256" key="8">
    <source>
        <dbReference type="ARBA" id="ARBA00023288"/>
    </source>
</evidence>
<dbReference type="GO" id="GO:0005125">
    <property type="term" value="F:cytokine activity"/>
    <property type="evidence" value="ECO:0007669"/>
    <property type="project" value="TreeGrafter"/>
</dbReference>
<dbReference type="PRINTS" id="PR01349">
    <property type="entry name" value="WNTPROTEIN"/>
</dbReference>
<dbReference type="AlphaFoldDB" id="A0A913WS10"/>
<dbReference type="InterPro" id="IPR043158">
    <property type="entry name" value="Wnt_C"/>
</dbReference>
<dbReference type="OrthoDB" id="5945655at2759"/>
<dbReference type="PROSITE" id="PS00246">
    <property type="entry name" value="WNT1"/>
    <property type="match status" value="1"/>
</dbReference>
<evidence type="ECO:0000256" key="3">
    <source>
        <dbReference type="ARBA" id="ARBA00022473"/>
    </source>
</evidence>